<evidence type="ECO:0000313" key="2">
    <source>
        <dbReference type="WBParaSite" id="RSKR_0000796300.1"/>
    </source>
</evidence>
<dbReference type="Proteomes" id="UP000095286">
    <property type="component" value="Unplaced"/>
</dbReference>
<dbReference type="WBParaSite" id="RSKR_0000796300.1">
    <property type="protein sequence ID" value="RSKR_0000796300.1"/>
    <property type="gene ID" value="RSKR_0000796300"/>
</dbReference>
<name>A0AC35U5K9_9BILA</name>
<organism evidence="1 2">
    <name type="scientific">Rhabditophanes sp. KR3021</name>
    <dbReference type="NCBI Taxonomy" id="114890"/>
    <lineage>
        <taxon>Eukaryota</taxon>
        <taxon>Metazoa</taxon>
        <taxon>Ecdysozoa</taxon>
        <taxon>Nematoda</taxon>
        <taxon>Chromadorea</taxon>
        <taxon>Rhabditida</taxon>
        <taxon>Tylenchina</taxon>
        <taxon>Panagrolaimomorpha</taxon>
        <taxon>Strongyloidoidea</taxon>
        <taxon>Alloionematidae</taxon>
        <taxon>Rhabditophanes</taxon>
    </lineage>
</organism>
<evidence type="ECO:0000313" key="1">
    <source>
        <dbReference type="Proteomes" id="UP000095286"/>
    </source>
</evidence>
<reference evidence="2" key="1">
    <citation type="submission" date="2016-11" db="UniProtKB">
        <authorList>
            <consortium name="WormBaseParasite"/>
        </authorList>
    </citation>
    <scope>IDENTIFICATION</scope>
    <source>
        <strain evidence="2">KR3021</strain>
    </source>
</reference>
<protein>
    <submittedName>
        <fullName evidence="2">MFS domain-containing protein</fullName>
    </submittedName>
</protein>
<sequence length="258" mass="29259">MSSFLAFITTIQSNLFFSSLSPYLVKIDDQATQSFFGYVIASYSIGQFFGVPIFGYISNRIKQFKLPLIICIVFTLMGNLFHIGLEIYSHDRRYLLLVARILTGLGAGVSSLVFAYLAIVSSNADRSRAIAMVTLSNSLGYIMGPGFQAIFSYFDYPGYPLFGVFHLNLYTIPAYIALIINFVAIFIIQYWFCDKKTIDEKDSFCCDNSSENLKCLQDYDYKPDKIAIIVMNFTKFCQLFVHTHVETLVLSIVNLILF</sequence>
<proteinExistence type="predicted"/>
<accession>A0AC35U5K9</accession>